<dbReference type="HOGENOM" id="CLU_036805_8_2_0"/>
<dbReference type="Pfam" id="PF00872">
    <property type="entry name" value="Transposase_mut"/>
    <property type="match status" value="1"/>
</dbReference>
<evidence type="ECO:0000256" key="2">
    <source>
        <dbReference type="ARBA" id="ARBA00010961"/>
    </source>
</evidence>
<dbReference type="AlphaFoldDB" id="A0A059XYA9"/>
<evidence type="ECO:0000256" key="6">
    <source>
        <dbReference type="RuleBase" id="RU365089"/>
    </source>
</evidence>
<dbReference type="GO" id="GO:0006313">
    <property type="term" value="P:DNA transposition"/>
    <property type="evidence" value="ECO:0007669"/>
    <property type="project" value="UniProtKB-UniRule"/>
</dbReference>
<reference evidence="7 8" key="2">
    <citation type="journal article" date="2015" name="Biomed. Res. Int.">
        <title>Effects of Arsenite Resistance on the Growth and Functional Gene Expression of Leptospirillum ferriphilum and Acidithiobacillus thiooxidans in Pure Culture and Coculture.</title>
        <authorList>
            <person name="Jiang H."/>
            <person name="Liang Y."/>
            <person name="Yin H."/>
            <person name="Xiao Y."/>
            <person name="Guo X."/>
            <person name="Xu Y."/>
            <person name="Hu Q."/>
            <person name="Liu H."/>
            <person name="Liu X."/>
        </authorList>
    </citation>
    <scope>NUCLEOTIDE SEQUENCE [LARGE SCALE GENOMIC DNA]</scope>
    <source>
        <strain evidence="7 8">YSK</strain>
    </source>
</reference>
<proteinExistence type="inferred from homology"/>
<keyword evidence="8" id="KW-1185">Reference proteome</keyword>
<dbReference type="Proteomes" id="UP000027059">
    <property type="component" value="Chromosome"/>
</dbReference>
<sequence>MLRDLKHRGLSGVDRIVSDDHKGLKNAARKHCQGVRWQRCQVYYLRNIPGHAPASQRGTLAQAFSRLFCPETMEEARTVRNEILRIFGKKAPEAMECLEEGFDKALNILTFPK</sequence>
<keyword evidence="4 6" id="KW-0238">DNA-binding</keyword>
<gene>
    <name evidence="7" type="ORF">Y981_09500</name>
</gene>
<dbReference type="EMBL" id="CP007243">
    <property type="protein sequence ID" value="AIA31883.1"/>
    <property type="molecule type" value="Genomic_DNA"/>
</dbReference>
<evidence type="ECO:0000256" key="5">
    <source>
        <dbReference type="ARBA" id="ARBA00023172"/>
    </source>
</evidence>
<accession>A0A059XYA9</accession>
<dbReference type="GO" id="GO:0004803">
    <property type="term" value="F:transposase activity"/>
    <property type="evidence" value="ECO:0007669"/>
    <property type="project" value="UniProtKB-UniRule"/>
</dbReference>
<dbReference type="GO" id="GO:0003677">
    <property type="term" value="F:DNA binding"/>
    <property type="evidence" value="ECO:0007669"/>
    <property type="project" value="UniProtKB-UniRule"/>
</dbReference>
<comment type="similarity">
    <text evidence="2 6">Belongs to the transposase mutator family.</text>
</comment>
<comment type="function">
    <text evidence="1 6">Required for the transposition of the insertion element.</text>
</comment>
<dbReference type="PANTHER" id="PTHR33217:SF7">
    <property type="entry name" value="TRANSPOSASE FOR INSERTION SEQUENCE ELEMENT IS1081"/>
    <property type="match status" value="1"/>
</dbReference>
<evidence type="ECO:0000256" key="3">
    <source>
        <dbReference type="ARBA" id="ARBA00022578"/>
    </source>
</evidence>
<dbReference type="KEGG" id="lfp:Y981_09500"/>
<protein>
    <recommendedName>
        <fullName evidence="6">Mutator family transposase</fullName>
    </recommendedName>
</protein>
<evidence type="ECO:0000313" key="7">
    <source>
        <dbReference type="EMBL" id="AIA31883.1"/>
    </source>
</evidence>
<organism evidence="7 8">
    <name type="scientific">Leptospirillum ferriphilum YSK</name>
    <dbReference type="NCBI Taxonomy" id="1441628"/>
    <lineage>
        <taxon>Bacteria</taxon>
        <taxon>Pseudomonadati</taxon>
        <taxon>Nitrospirota</taxon>
        <taxon>Nitrospiria</taxon>
        <taxon>Nitrospirales</taxon>
        <taxon>Nitrospiraceae</taxon>
        <taxon>Leptospirillum</taxon>
    </lineage>
</organism>
<name>A0A059XYA9_9BACT</name>
<keyword evidence="6" id="KW-0814">Transposable element</keyword>
<keyword evidence="3 6" id="KW-0815">Transposition</keyword>
<keyword evidence="5 6" id="KW-0233">DNA recombination</keyword>
<evidence type="ECO:0000256" key="4">
    <source>
        <dbReference type="ARBA" id="ARBA00023125"/>
    </source>
</evidence>
<evidence type="ECO:0000313" key="8">
    <source>
        <dbReference type="Proteomes" id="UP000027059"/>
    </source>
</evidence>
<dbReference type="PANTHER" id="PTHR33217">
    <property type="entry name" value="TRANSPOSASE FOR INSERTION SEQUENCE ELEMENT IS1081"/>
    <property type="match status" value="1"/>
</dbReference>
<evidence type="ECO:0000256" key="1">
    <source>
        <dbReference type="ARBA" id="ARBA00002190"/>
    </source>
</evidence>
<reference evidence="8" key="1">
    <citation type="submission" date="2014-02" db="EMBL/GenBank/DDBJ databases">
        <title>Complete genome sequence and comparative genomic analysis of the nitrogen-fixing bacterium Leptospirillum ferriphilum YSK.</title>
        <authorList>
            <person name="Guo X."/>
            <person name="Yin H."/>
            <person name="Liang Y."/>
            <person name="Hu Q."/>
            <person name="Ma L."/>
            <person name="Xiao Y."/>
            <person name="Zhang X."/>
            <person name="Qiu G."/>
            <person name="Liu X."/>
        </authorList>
    </citation>
    <scope>NUCLEOTIDE SEQUENCE [LARGE SCALE GENOMIC DNA]</scope>
    <source>
        <strain evidence="8">YSK</strain>
    </source>
</reference>
<dbReference type="InterPro" id="IPR001207">
    <property type="entry name" value="Transposase_mutator"/>
</dbReference>